<dbReference type="InterPro" id="IPR018707">
    <property type="entry name" value="LpxR"/>
</dbReference>
<name>A0A556MY76_9FLAO</name>
<evidence type="ECO:0000313" key="2">
    <source>
        <dbReference type="Proteomes" id="UP000316008"/>
    </source>
</evidence>
<dbReference type="Pfam" id="PF09982">
    <property type="entry name" value="LpxR"/>
    <property type="match status" value="1"/>
</dbReference>
<dbReference type="OrthoDB" id="622552at2"/>
<gene>
    <name evidence="1" type="ORF">FO442_09740</name>
</gene>
<protein>
    <submittedName>
        <fullName evidence="1">Lipid A deacylase LpxR family protein</fullName>
    </submittedName>
</protein>
<proteinExistence type="predicted"/>
<accession>A0A556MY76</accession>
<comment type="caution">
    <text evidence="1">The sequence shown here is derived from an EMBL/GenBank/DDBJ whole genome shotgun (WGS) entry which is preliminary data.</text>
</comment>
<dbReference type="AlphaFoldDB" id="A0A556MY76"/>
<dbReference type="Proteomes" id="UP000316008">
    <property type="component" value="Unassembled WGS sequence"/>
</dbReference>
<dbReference type="EMBL" id="VLPL01000004">
    <property type="protein sequence ID" value="TSJ44870.1"/>
    <property type="molecule type" value="Genomic_DNA"/>
</dbReference>
<evidence type="ECO:0000313" key="1">
    <source>
        <dbReference type="EMBL" id="TSJ44870.1"/>
    </source>
</evidence>
<sequence>MRILLIGLIGILHFGTLGQDSLLYKEAYTVRYENDLFTGTDRYYSQGIFLQYDHSDIDLNWLNRFFFRVPDIQRGLQTGVAQKVYTPSSITSDSLLPGDRPYAATYGYTARFSSQSRSKNYTLSWSLNTGWLGKPAFGKETQTAIHRWTHNTKPLGWQHQLHNGLIFNLGFGIMKTWFAKTKWVRAEIGSVITLGSLTNETRVSGSLKLGYITGQKQFLLYYNQEARAVAYDGTLQGGLFTKPDEARIASKEITRLVSEQELGLKVLYKHFSCAAYMHFQSKLFEGAANHRWGGISLSYYFGTAK</sequence>
<organism evidence="1 2">
    <name type="scientific">Fluviicola chungangensis</name>
    <dbReference type="NCBI Taxonomy" id="2597671"/>
    <lineage>
        <taxon>Bacteria</taxon>
        <taxon>Pseudomonadati</taxon>
        <taxon>Bacteroidota</taxon>
        <taxon>Flavobacteriia</taxon>
        <taxon>Flavobacteriales</taxon>
        <taxon>Crocinitomicaceae</taxon>
        <taxon>Fluviicola</taxon>
    </lineage>
</organism>
<dbReference type="RefSeq" id="WP_144332983.1">
    <property type="nucleotide sequence ID" value="NZ_VLPL01000004.1"/>
</dbReference>
<dbReference type="InterPro" id="IPR037107">
    <property type="entry name" value="Put_OMP_sf"/>
</dbReference>
<keyword evidence="2" id="KW-1185">Reference proteome</keyword>
<dbReference type="Gene3D" id="2.40.128.140">
    <property type="entry name" value="Outer membrane protein"/>
    <property type="match status" value="1"/>
</dbReference>
<reference evidence="1 2" key="1">
    <citation type="submission" date="2019-07" db="EMBL/GenBank/DDBJ databases">
        <authorList>
            <person name="Huq M.A."/>
        </authorList>
    </citation>
    <scope>NUCLEOTIDE SEQUENCE [LARGE SCALE GENOMIC DNA]</scope>
    <source>
        <strain evidence="1 2">MAH-3</strain>
    </source>
</reference>